<dbReference type="AlphaFoldDB" id="A0A2N5XLP1"/>
<dbReference type="PANTHER" id="PTHR43537">
    <property type="entry name" value="TRANSCRIPTIONAL REGULATOR, GNTR FAMILY"/>
    <property type="match status" value="1"/>
</dbReference>
<dbReference type="PANTHER" id="PTHR43537:SF51">
    <property type="entry name" value="HTH-TYPE TRANSCRIPTIONAL REGULATOR LGOR-RELATED"/>
    <property type="match status" value="1"/>
</dbReference>
<evidence type="ECO:0000256" key="1">
    <source>
        <dbReference type="ARBA" id="ARBA00023015"/>
    </source>
</evidence>
<feature type="domain" description="HTH gntR-type" evidence="4">
    <location>
        <begin position="15"/>
        <end position="82"/>
    </location>
</feature>
<reference evidence="5 6" key="1">
    <citation type="submission" date="2018-01" db="EMBL/GenBank/DDBJ databases">
        <title>The draft genome sequence of Cohaesibacter sp. H1304.</title>
        <authorList>
            <person name="Wang N.-N."/>
            <person name="Du Z.-J."/>
        </authorList>
    </citation>
    <scope>NUCLEOTIDE SEQUENCE [LARGE SCALE GENOMIC DNA]</scope>
    <source>
        <strain evidence="5 6">H1304</strain>
    </source>
</reference>
<sequence length="235" mass="26500">MVSYGEKMKSIPRPKSLTELVTEKLREIIVNGELGLGEQVSEVKLAKELDVSRTPVREAFNRLEIDGLLKVEPRRGTFVFSLEPHEISQLCEARVCLETKALELGIRTNSEDLHQKLAGCVEAMQEALEREDISAYLTLDTVFHQCLFDCSRNRFLDDAYQAIAQKMAAIRSRIGHHPDHIRKSFHEHNKITEAVASKDMDAAMKILLNHIDLIEGSYWNMAALANTQTAKPAST</sequence>
<dbReference type="PROSITE" id="PS50949">
    <property type="entry name" value="HTH_GNTR"/>
    <property type="match status" value="1"/>
</dbReference>
<evidence type="ECO:0000256" key="3">
    <source>
        <dbReference type="ARBA" id="ARBA00023163"/>
    </source>
</evidence>
<protein>
    <submittedName>
        <fullName evidence="5">GntR family transcriptional regulator</fullName>
    </submittedName>
</protein>
<proteinExistence type="predicted"/>
<dbReference type="Pfam" id="PF07729">
    <property type="entry name" value="FCD"/>
    <property type="match status" value="1"/>
</dbReference>
<dbReference type="PRINTS" id="PR00035">
    <property type="entry name" value="HTHGNTR"/>
</dbReference>
<dbReference type="Gene3D" id="1.20.120.530">
    <property type="entry name" value="GntR ligand-binding domain-like"/>
    <property type="match status" value="1"/>
</dbReference>
<keyword evidence="1" id="KW-0805">Transcription regulation</keyword>
<dbReference type="InterPro" id="IPR011711">
    <property type="entry name" value="GntR_C"/>
</dbReference>
<keyword evidence="6" id="KW-1185">Reference proteome</keyword>
<dbReference type="SUPFAM" id="SSF48008">
    <property type="entry name" value="GntR ligand-binding domain-like"/>
    <property type="match status" value="1"/>
</dbReference>
<dbReference type="SMART" id="SM00895">
    <property type="entry name" value="FCD"/>
    <property type="match status" value="1"/>
</dbReference>
<evidence type="ECO:0000259" key="4">
    <source>
        <dbReference type="PROSITE" id="PS50949"/>
    </source>
</evidence>
<dbReference type="Gene3D" id="1.10.10.10">
    <property type="entry name" value="Winged helix-like DNA-binding domain superfamily/Winged helix DNA-binding domain"/>
    <property type="match status" value="1"/>
</dbReference>
<evidence type="ECO:0000313" key="5">
    <source>
        <dbReference type="EMBL" id="PLW75350.1"/>
    </source>
</evidence>
<dbReference type="CDD" id="cd07377">
    <property type="entry name" value="WHTH_GntR"/>
    <property type="match status" value="1"/>
</dbReference>
<dbReference type="GO" id="GO:0003677">
    <property type="term" value="F:DNA binding"/>
    <property type="evidence" value="ECO:0007669"/>
    <property type="project" value="UniProtKB-KW"/>
</dbReference>
<name>A0A2N5XLP1_9HYPH</name>
<dbReference type="Proteomes" id="UP000234881">
    <property type="component" value="Unassembled WGS sequence"/>
</dbReference>
<dbReference type="SUPFAM" id="SSF46785">
    <property type="entry name" value="Winged helix' DNA-binding domain"/>
    <property type="match status" value="1"/>
</dbReference>
<evidence type="ECO:0000313" key="6">
    <source>
        <dbReference type="Proteomes" id="UP000234881"/>
    </source>
</evidence>
<evidence type="ECO:0000256" key="2">
    <source>
        <dbReference type="ARBA" id="ARBA00023125"/>
    </source>
</evidence>
<keyword evidence="2" id="KW-0238">DNA-binding</keyword>
<dbReference type="InterPro" id="IPR000524">
    <property type="entry name" value="Tscrpt_reg_HTH_GntR"/>
</dbReference>
<dbReference type="InterPro" id="IPR036388">
    <property type="entry name" value="WH-like_DNA-bd_sf"/>
</dbReference>
<dbReference type="InterPro" id="IPR036390">
    <property type="entry name" value="WH_DNA-bd_sf"/>
</dbReference>
<comment type="caution">
    <text evidence="5">The sequence shown here is derived from an EMBL/GenBank/DDBJ whole genome shotgun (WGS) entry which is preliminary data.</text>
</comment>
<dbReference type="InterPro" id="IPR008920">
    <property type="entry name" value="TF_FadR/GntR_C"/>
</dbReference>
<dbReference type="GO" id="GO:0003700">
    <property type="term" value="F:DNA-binding transcription factor activity"/>
    <property type="evidence" value="ECO:0007669"/>
    <property type="project" value="InterPro"/>
</dbReference>
<dbReference type="Pfam" id="PF00392">
    <property type="entry name" value="GntR"/>
    <property type="match status" value="1"/>
</dbReference>
<organism evidence="5 6">
    <name type="scientific">Cohaesibacter celericrescens</name>
    <dbReference type="NCBI Taxonomy" id="2067669"/>
    <lineage>
        <taxon>Bacteria</taxon>
        <taxon>Pseudomonadati</taxon>
        <taxon>Pseudomonadota</taxon>
        <taxon>Alphaproteobacteria</taxon>
        <taxon>Hyphomicrobiales</taxon>
        <taxon>Cohaesibacteraceae</taxon>
    </lineage>
</organism>
<dbReference type="EMBL" id="PKUQ01000052">
    <property type="protein sequence ID" value="PLW75350.1"/>
    <property type="molecule type" value="Genomic_DNA"/>
</dbReference>
<accession>A0A2N5XLP1</accession>
<gene>
    <name evidence="5" type="ORF">C0081_19980</name>
</gene>
<dbReference type="OrthoDB" id="8247358at2"/>
<dbReference type="SMART" id="SM00345">
    <property type="entry name" value="HTH_GNTR"/>
    <property type="match status" value="1"/>
</dbReference>
<keyword evidence="3" id="KW-0804">Transcription</keyword>